<evidence type="ECO:0000256" key="4">
    <source>
        <dbReference type="ARBA" id="ARBA00022801"/>
    </source>
</evidence>
<evidence type="ECO:0000256" key="2">
    <source>
        <dbReference type="ARBA" id="ARBA00022670"/>
    </source>
</evidence>
<evidence type="ECO:0000313" key="7">
    <source>
        <dbReference type="EMBL" id="CAL4158995.1"/>
    </source>
</evidence>
<protein>
    <recommendedName>
        <fullName evidence="6">Caspase family p20 domain-containing protein</fullName>
    </recommendedName>
</protein>
<dbReference type="SUPFAM" id="SSF46934">
    <property type="entry name" value="UBA-like"/>
    <property type="match status" value="1"/>
</dbReference>
<dbReference type="PROSITE" id="PS50208">
    <property type="entry name" value="CASPASE_P20"/>
    <property type="match status" value="1"/>
</dbReference>
<dbReference type="CDD" id="cd14279">
    <property type="entry name" value="CUE"/>
    <property type="match status" value="1"/>
</dbReference>
<dbReference type="GO" id="GO:0004197">
    <property type="term" value="F:cysteine-type endopeptidase activity"/>
    <property type="evidence" value="ECO:0007669"/>
    <property type="project" value="InterPro"/>
</dbReference>
<dbReference type="Proteomes" id="UP001497623">
    <property type="component" value="Unassembled WGS sequence"/>
</dbReference>
<keyword evidence="4" id="KW-0378">Hydrolase</keyword>
<dbReference type="Pfam" id="PF00656">
    <property type="entry name" value="Peptidase_C14"/>
    <property type="match status" value="1"/>
</dbReference>
<dbReference type="InterPro" id="IPR011600">
    <property type="entry name" value="Pept_C14_caspase"/>
</dbReference>
<evidence type="ECO:0000313" key="8">
    <source>
        <dbReference type="Proteomes" id="UP001497623"/>
    </source>
</evidence>
<reference evidence="7 8" key="1">
    <citation type="submission" date="2024-05" db="EMBL/GenBank/DDBJ databases">
        <authorList>
            <person name="Wallberg A."/>
        </authorList>
    </citation>
    <scope>NUCLEOTIDE SEQUENCE [LARGE SCALE GENOMIC DNA]</scope>
</reference>
<comment type="similarity">
    <text evidence="1">Belongs to the peptidase C14A family.</text>
</comment>
<keyword evidence="8" id="KW-1185">Reference proteome</keyword>
<accession>A0AAV2S2D5</accession>
<dbReference type="AlphaFoldDB" id="A0AAV2S2D5"/>
<evidence type="ECO:0000259" key="6">
    <source>
        <dbReference type="PROSITE" id="PS50208"/>
    </source>
</evidence>
<dbReference type="SUPFAM" id="SSF52129">
    <property type="entry name" value="Caspase-like"/>
    <property type="match status" value="1"/>
</dbReference>
<dbReference type="Gene3D" id="3.40.50.1460">
    <property type="match status" value="1"/>
</dbReference>
<keyword evidence="2" id="KW-0645">Protease</keyword>
<evidence type="ECO:0000256" key="1">
    <source>
        <dbReference type="ARBA" id="ARBA00010134"/>
    </source>
</evidence>
<evidence type="ECO:0000256" key="5">
    <source>
        <dbReference type="SAM" id="MobiDB-lite"/>
    </source>
</evidence>
<dbReference type="InterPro" id="IPR002398">
    <property type="entry name" value="Pept_C14"/>
</dbReference>
<dbReference type="GO" id="GO:0006915">
    <property type="term" value="P:apoptotic process"/>
    <property type="evidence" value="ECO:0007669"/>
    <property type="project" value="UniProtKB-KW"/>
</dbReference>
<dbReference type="InterPro" id="IPR029030">
    <property type="entry name" value="Caspase-like_dom_sf"/>
</dbReference>
<dbReference type="PRINTS" id="PR00376">
    <property type="entry name" value="IL1BCENZYME"/>
</dbReference>
<keyword evidence="3" id="KW-0053">Apoptosis</keyword>
<dbReference type="SMART" id="SM00115">
    <property type="entry name" value="CASc"/>
    <property type="match status" value="1"/>
</dbReference>
<evidence type="ECO:0000256" key="3">
    <source>
        <dbReference type="ARBA" id="ARBA00022703"/>
    </source>
</evidence>
<feature type="domain" description="Caspase family p20" evidence="6">
    <location>
        <begin position="91"/>
        <end position="213"/>
    </location>
</feature>
<proteinExistence type="inferred from homology"/>
<dbReference type="InterPro" id="IPR001309">
    <property type="entry name" value="Pept_C14_p20"/>
</dbReference>
<feature type="non-terminal residue" evidence="7">
    <location>
        <position position="1"/>
    </location>
</feature>
<gene>
    <name evidence="7" type="ORF">MNOR_LOCUS32192</name>
</gene>
<organism evidence="7 8">
    <name type="scientific">Meganyctiphanes norvegica</name>
    <name type="common">Northern krill</name>
    <name type="synonym">Thysanopoda norvegica</name>
    <dbReference type="NCBI Taxonomy" id="48144"/>
    <lineage>
        <taxon>Eukaryota</taxon>
        <taxon>Metazoa</taxon>
        <taxon>Ecdysozoa</taxon>
        <taxon>Arthropoda</taxon>
        <taxon>Crustacea</taxon>
        <taxon>Multicrustacea</taxon>
        <taxon>Malacostraca</taxon>
        <taxon>Eumalacostraca</taxon>
        <taxon>Eucarida</taxon>
        <taxon>Euphausiacea</taxon>
        <taxon>Euphausiidae</taxon>
        <taxon>Meganyctiphanes</taxon>
    </lineage>
</organism>
<dbReference type="InterPro" id="IPR015917">
    <property type="entry name" value="Pept_C14A"/>
</dbReference>
<name>A0AAV2S2D5_MEGNR</name>
<sequence>DKDIDVGTHDHNSEDDSECSSVGSESSVEEEELEYRSFEEEEKQLCDIFPYVDLQIIQKCLHRSSGNIDLAASIIMENPATKHMDPPAGKSNKKVVVLNYKDFPHPIPKRVGAEKDSNNISQKFREFGYDVVIHKNLTALRTEDVLKSLQNDTSMESLILIILSHGVNKYCFYTHQGGIMDLDKIRKKFTDSACPQLRGKPKIFLSNFCRGDEVELQTDSSALLEVPHHMVTIHASLEKIKVLRHPRRGTLFISNLCKVLYKGQDLQETYNKLYEEMKKEGGTTPMMEVFAPFPKFRF</sequence>
<feature type="compositionally biased region" description="Basic and acidic residues" evidence="5">
    <location>
        <begin position="1"/>
        <end position="14"/>
    </location>
</feature>
<dbReference type="PANTHER" id="PTHR47901:SF8">
    <property type="entry name" value="CASPASE-3"/>
    <property type="match status" value="1"/>
</dbReference>
<dbReference type="InterPro" id="IPR009060">
    <property type="entry name" value="UBA-like_sf"/>
</dbReference>
<feature type="region of interest" description="Disordered" evidence="5">
    <location>
        <begin position="1"/>
        <end position="32"/>
    </location>
</feature>
<dbReference type="EMBL" id="CAXKWB010043192">
    <property type="protein sequence ID" value="CAL4158995.1"/>
    <property type="molecule type" value="Genomic_DNA"/>
</dbReference>
<dbReference type="PANTHER" id="PTHR47901">
    <property type="entry name" value="CASPASE RECRUITMENT DOMAIN-CONTAINING PROTEIN 18"/>
    <property type="match status" value="1"/>
</dbReference>
<dbReference type="GO" id="GO:0006508">
    <property type="term" value="P:proteolysis"/>
    <property type="evidence" value="ECO:0007669"/>
    <property type="project" value="UniProtKB-KW"/>
</dbReference>
<comment type="caution">
    <text evidence="7">The sequence shown here is derived from an EMBL/GenBank/DDBJ whole genome shotgun (WGS) entry which is preliminary data.</text>
</comment>